<name>A0A291M201_9RHOB</name>
<keyword evidence="4" id="KW-0812">Transmembrane</keyword>
<dbReference type="RefSeq" id="WP_097373916.1">
    <property type="nucleotide sequence ID" value="NZ_CP021404.1"/>
</dbReference>
<reference evidence="6 7" key="1">
    <citation type="submission" date="2017-05" db="EMBL/GenBank/DDBJ databases">
        <title>Comparative genomic and metabolic analysis of manganese-oxidizing mechanisms in Celeribater manganoxidans DY25T: its adaption to the environment of polymetallic nodule.</title>
        <authorList>
            <person name="Wang X."/>
        </authorList>
    </citation>
    <scope>NUCLEOTIDE SEQUENCE [LARGE SCALE GENOMIC DNA]</scope>
    <source>
        <strain evidence="6 7">DY25</strain>
    </source>
</reference>
<dbReference type="CDD" id="cd07989">
    <property type="entry name" value="LPLAT_AGPAT-like"/>
    <property type="match status" value="1"/>
</dbReference>
<proteinExistence type="predicted"/>
<comment type="pathway">
    <text evidence="1">Lipid metabolism.</text>
</comment>
<dbReference type="PANTHER" id="PTHR10434:SF11">
    <property type="entry name" value="1-ACYL-SN-GLYCEROL-3-PHOSPHATE ACYLTRANSFERASE"/>
    <property type="match status" value="1"/>
</dbReference>
<dbReference type="SUPFAM" id="SSF69593">
    <property type="entry name" value="Glycerol-3-phosphate (1)-acyltransferase"/>
    <property type="match status" value="1"/>
</dbReference>
<dbReference type="PANTHER" id="PTHR10434">
    <property type="entry name" value="1-ACYL-SN-GLYCEROL-3-PHOSPHATE ACYLTRANSFERASE"/>
    <property type="match status" value="1"/>
</dbReference>
<evidence type="ECO:0000256" key="2">
    <source>
        <dbReference type="ARBA" id="ARBA00022679"/>
    </source>
</evidence>
<dbReference type="GO" id="GO:0006654">
    <property type="term" value="P:phosphatidic acid biosynthetic process"/>
    <property type="evidence" value="ECO:0007669"/>
    <property type="project" value="TreeGrafter"/>
</dbReference>
<keyword evidence="4" id="KW-0472">Membrane</keyword>
<evidence type="ECO:0000256" key="4">
    <source>
        <dbReference type="SAM" id="Phobius"/>
    </source>
</evidence>
<keyword evidence="7" id="KW-1185">Reference proteome</keyword>
<accession>A0A291M201</accession>
<evidence type="ECO:0000313" key="6">
    <source>
        <dbReference type="EMBL" id="ATI42996.1"/>
    </source>
</evidence>
<keyword evidence="4" id="KW-1133">Transmembrane helix</keyword>
<dbReference type="Proteomes" id="UP000219050">
    <property type="component" value="Chromosome"/>
</dbReference>
<dbReference type="SMART" id="SM00563">
    <property type="entry name" value="PlsC"/>
    <property type="match status" value="1"/>
</dbReference>
<feature type="domain" description="Phospholipid/glycerol acyltransferase" evidence="5">
    <location>
        <begin position="73"/>
        <end position="187"/>
    </location>
</feature>
<feature type="transmembrane region" description="Helical" evidence="4">
    <location>
        <begin position="6"/>
        <end position="29"/>
    </location>
</feature>
<sequence length="262" mass="28983">MAYAWQWLRSLVFIVQMYLAMLVLGIFFAPLSAYDRKYAFAAVHTYCRYVRWSAAVLTGLRSEIRGEVPQDEVLVASKHQSFFDIILLVSVLPRPKFIMKAELRRAPILGWFAQRIGCVPVNRGKRAAAIRAMKESVAQGRIEPGQLVIYPQGTRVAAGAALPYKVGVGILYEQLGQTCVPAATNVGVFWPRHGIYRKPGLAVVEFLDPVAPGLPASQLMRVLEHRIETASNRLMIEGGFDPAKLPDPAEVPVETAPGEIAR</sequence>
<protein>
    <submittedName>
        <fullName evidence="6">1-acyl-sn-glycerol-3-phosphate acyltransferase</fullName>
    </submittedName>
</protein>
<dbReference type="EMBL" id="CP021404">
    <property type="protein sequence ID" value="ATI42996.1"/>
    <property type="molecule type" value="Genomic_DNA"/>
</dbReference>
<evidence type="ECO:0000313" key="7">
    <source>
        <dbReference type="Proteomes" id="UP000219050"/>
    </source>
</evidence>
<evidence type="ECO:0000259" key="5">
    <source>
        <dbReference type="SMART" id="SM00563"/>
    </source>
</evidence>
<evidence type="ECO:0000256" key="1">
    <source>
        <dbReference type="ARBA" id="ARBA00005189"/>
    </source>
</evidence>
<dbReference type="AlphaFoldDB" id="A0A291M201"/>
<dbReference type="InterPro" id="IPR002123">
    <property type="entry name" value="Plipid/glycerol_acylTrfase"/>
</dbReference>
<evidence type="ECO:0000256" key="3">
    <source>
        <dbReference type="ARBA" id="ARBA00023315"/>
    </source>
</evidence>
<dbReference type="GO" id="GO:0003841">
    <property type="term" value="F:1-acylglycerol-3-phosphate O-acyltransferase activity"/>
    <property type="evidence" value="ECO:0007669"/>
    <property type="project" value="TreeGrafter"/>
</dbReference>
<organism evidence="6 7">
    <name type="scientific">Pacificitalea manganoxidans</name>
    <dbReference type="NCBI Taxonomy" id="1411902"/>
    <lineage>
        <taxon>Bacteria</taxon>
        <taxon>Pseudomonadati</taxon>
        <taxon>Pseudomonadota</taxon>
        <taxon>Alphaproteobacteria</taxon>
        <taxon>Rhodobacterales</taxon>
        <taxon>Paracoccaceae</taxon>
        <taxon>Pacificitalea</taxon>
    </lineage>
</organism>
<keyword evidence="3 6" id="KW-0012">Acyltransferase</keyword>
<keyword evidence="2 6" id="KW-0808">Transferase</keyword>
<dbReference type="Pfam" id="PF01553">
    <property type="entry name" value="Acyltransferase"/>
    <property type="match status" value="1"/>
</dbReference>
<dbReference type="KEGG" id="cmag:CBW24_13945"/>
<dbReference type="OrthoDB" id="5290997at2"/>
<gene>
    <name evidence="6" type="ORF">CBW24_13945</name>
</gene>